<evidence type="ECO:0000313" key="3">
    <source>
        <dbReference type="Proteomes" id="UP000316598"/>
    </source>
</evidence>
<dbReference type="Proteomes" id="UP000316598">
    <property type="component" value="Unassembled WGS sequence"/>
</dbReference>
<evidence type="ECO:0000256" key="1">
    <source>
        <dbReference type="SAM" id="MobiDB-lite"/>
    </source>
</evidence>
<dbReference type="OrthoDB" id="212511at2"/>
<dbReference type="EMBL" id="SJPI01000003">
    <property type="protein sequence ID" value="TWT49447.1"/>
    <property type="molecule type" value="Genomic_DNA"/>
</dbReference>
<keyword evidence="3" id="KW-1185">Reference proteome</keyword>
<protein>
    <recommendedName>
        <fullName evidence="4">Transglutaminase-like superfamily protein</fullName>
    </recommendedName>
</protein>
<feature type="region of interest" description="Disordered" evidence="1">
    <location>
        <begin position="582"/>
        <end position="606"/>
    </location>
</feature>
<dbReference type="RefSeq" id="WP_146516949.1">
    <property type="nucleotide sequence ID" value="NZ_SJPI01000003.1"/>
</dbReference>
<proteinExistence type="predicted"/>
<evidence type="ECO:0008006" key="4">
    <source>
        <dbReference type="Google" id="ProtNLM"/>
    </source>
</evidence>
<dbReference type="AlphaFoldDB" id="A0A5C5WFY7"/>
<evidence type="ECO:0000313" key="2">
    <source>
        <dbReference type="EMBL" id="TWT49447.1"/>
    </source>
</evidence>
<accession>A0A5C5WFY7</accession>
<reference evidence="2 3" key="1">
    <citation type="submission" date="2019-02" db="EMBL/GenBank/DDBJ databases">
        <title>Deep-cultivation of Planctomycetes and their phenomic and genomic characterization uncovers novel biology.</title>
        <authorList>
            <person name="Wiegand S."/>
            <person name="Jogler M."/>
            <person name="Boedeker C."/>
            <person name="Pinto D."/>
            <person name="Vollmers J."/>
            <person name="Rivas-Marin E."/>
            <person name="Kohn T."/>
            <person name="Peeters S.H."/>
            <person name="Heuer A."/>
            <person name="Rast P."/>
            <person name="Oberbeckmann S."/>
            <person name="Bunk B."/>
            <person name="Jeske O."/>
            <person name="Meyerdierks A."/>
            <person name="Storesund J.E."/>
            <person name="Kallscheuer N."/>
            <person name="Luecker S."/>
            <person name="Lage O.M."/>
            <person name="Pohl T."/>
            <person name="Merkel B.J."/>
            <person name="Hornburger P."/>
            <person name="Mueller R.-W."/>
            <person name="Bruemmer F."/>
            <person name="Labrenz M."/>
            <person name="Spormann A.M."/>
            <person name="Op Den Camp H."/>
            <person name="Overmann J."/>
            <person name="Amann R."/>
            <person name="Jetten M.S.M."/>
            <person name="Mascher T."/>
            <person name="Medema M.H."/>
            <person name="Devos D.P."/>
            <person name="Kaster A.-K."/>
            <person name="Ovreas L."/>
            <person name="Rohde M."/>
            <person name="Galperin M.Y."/>
            <person name="Jogler C."/>
        </authorList>
    </citation>
    <scope>NUCLEOTIDE SEQUENCE [LARGE SCALE GENOMIC DNA]</scope>
    <source>
        <strain evidence="2 3">Pla22</strain>
    </source>
</reference>
<comment type="caution">
    <text evidence="2">The sequence shown here is derived from an EMBL/GenBank/DDBJ whole genome shotgun (WGS) entry which is preliminary data.</text>
</comment>
<sequence length="606" mass="69044">MAALFLTPATRRAPLGLLNQSRAAVLAAMSLFAVAILLAGGCSDDSDAVREIQAQRQNRMQSRSVQDHLGATHNLLRRLFELNDREARRQITYHLNRWQEESTRGKDSEQADITPLVSTYEPWLSDETRAQRVERTTFVGTDLPHLRDSYLARQIVSWVDVDSHDDPLFADWFKSLEGKLDERQILKLKTTHRLFDWCVRNIAYEPEVPTTPAPPAPTLTKGLTFRAPGYRQTQYQTLWRGTGDAWQLAGVFTQLCRQADIPAFILALANDEDGSLKPWSVGVLIGKEIYLYEPELGIPIPLPTEAGIATLGQARSDAAVLRRLNVPGFFDYPYSKSDISQSIALLNVVPEAISPRMKQLQNGLTGERRMITYVDADRLAKEIDDVRGIAGVRLWKVPLQAEVYAEDIAKAAERDLMFQFWYRSRWAILEGEIPSSKQLAKARWQHLHGQFDSIEEENIQGARPLYLTQRAPEFELEDLAIDVELQKAYGIRRQLGTASDIYERQVQQAQVMMRMSKRTATYWISLVQYDDGRYDTSKSWLVKRVLDDEQRSQWENSAVYNAARAAERTGEIDEAMELYKSEKNARPHGSRIRARLLGRTSESTDD</sequence>
<organism evidence="2 3">
    <name type="scientific">Rubripirellula amarantea</name>
    <dbReference type="NCBI Taxonomy" id="2527999"/>
    <lineage>
        <taxon>Bacteria</taxon>
        <taxon>Pseudomonadati</taxon>
        <taxon>Planctomycetota</taxon>
        <taxon>Planctomycetia</taxon>
        <taxon>Pirellulales</taxon>
        <taxon>Pirellulaceae</taxon>
        <taxon>Rubripirellula</taxon>
    </lineage>
</organism>
<gene>
    <name evidence="2" type="ORF">Pla22_46440</name>
</gene>
<name>A0A5C5WFY7_9BACT</name>
<feature type="compositionally biased region" description="Basic residues" evidence="1">
    <location>
        <begin position="586"/>
        <end position="596"/>
    </location>
</feature>